<evidence type="ECO:0000313" key="3">
    <source>
        <dbReference type="Proteomes" id="UP000674318"/>
    </source>
</evidence>
<feature type="compositionally biased region" description="Acidic residues" evidence="1">
    <location>
        <begin position="17"/>
        <end position="31"/>
    </location>
</feature>
<evidence type="ECO:0000256" key="1">
    <source>
        <dbReference type="SAM" id="MobiDB-lite"/>
    </source>
</evidence>
<organism evidence="2 3">
    <name type="scientific">Porcisia hertigi</name>
    <dbReference type="NCBI Taxonomy" id="2761500"/>
    <lineage>
        <taxon>Eukaryota</taxon>
        <taxon>Discoba</taxon>
        <taxon>Euglenozoa</taxon>
        <taxon>Kinetoplastea</taxon>
        <taxon>Metakinetoplastina</taxon>
        <taxon>Trypanosomatida</taxon>
        <taxon>Trypanosomatidae</taxon>
        <taxon>Leishmaniinae</taxon>
        <taxon>Porcisia</taxon>
    </lineage>
</organism>
<feature type="compositionally biased region" description="Polar residues" evidence="1">
    <location>
        <begin position="307"/>
        <end position="326"/>
    </location>
</feature>
<proteinExistence type="predicted"/>
<reference evidence="2 3" key="1">
    <citation type="submission" date="2021-02" db="EMBL/GenBank/DDBJ databases">
        <title>Porcisia hertigi Genome sequencing and assembly.</title>
        <authorList>
            <person name="Almutairi H."/>
            <person name="Gatherer D."/>
        </authorList>
    </citation>
    <scope>NUCLEOTIDE SEQUENCE [LARGE SCALE GENOMIC DNA]</scope>
    <source>
        <strain evidence="2 3">C119</strain>
    </source>
</reference>
<dbReference type="RefSeq" id="XP_067758720.1">
    <property type="nucleotide sequence ID" value="XM_067902223.1"/>
</dbReference>
<feature type="compositionally biased region" description="Basic and acidic residues" evidence="1">
    <location>
        <begin position="369"/>
        <end position="379"/>
    </location>
</feature>
<feature type="compositionally biased region" description="Basic and acidic residues" evidence="1">
    <location>
        <begin position="102"/>
        <end position="119"/>
    </location>
</feature>
<feature type="region of interest" description="Disordered" evidence="1">
    <location>
        <begin position="485"/>
        <end position="507"/>
    </location>
</feature>
<name>A0A836IU96_9TRYP</name>
<feature type="region of interest" description="Disordered" evidence="1">
    <location>
        <begin position="303"/>
        <end position="328"/>
    </location>
</feature>
<gene>
    <name evidence="2" type="ORF">JKF63_06273</name>
</gene>
<sequence length="680" mass="72664">MSSDDGLREDKDVEVLPQEEVDVDVDAEATEEAPVVEGEQEPTADGEVVEAEDNGVPTATLEVPAEVHDSSQAAASLEHVGEEGGVQEDAAATENGGPPTEALEKEAEERAAGHAEVHKAAPPQSAHIEAVTDGPPPPEPKREHEDRTPSAKATPPPPPPPRKLSSPLPRKSPRSQRGQRPEDDLRHESTTASPPMAHSVTVDDVRCAHTMTEADRIAIAAASLTPNTALAVFRRGHENSHVNRMDIGSYSRYLLSTDHMSPLVFHDTFYGNEPTIGAVPRNTVEGSGRGNVNKAATDSITARVATSAPSARSPFQPQRSTYSAESQRFGRTFAGSAANSGSTRRELKMLDEANLSDLNALRDRRRRDPQHGKSAKEQQDYVYYNHRSKGFYVPHDPPAGTMMLHYNHLYSFGDGTRFAAKTPPLSEERGRTPGAVTTAHRHNPHAAPPRSFAETRGCAFPYTASQRQHASYNHTTGGTPKAISGLYGQGSRTQRGETQKGSSSLRTGKAVDLAQLHSTQCPRPRTIEEVMADQPQRYLGNTKGVGGALVRDIERDVEVGKLQWGEVPPAMQKAMASVATIPAAAQHSQQLAVDATHVAPGGTPAARGNSATKTWSMTPPSSALTAAARAPSAERMAGSTASSSRRIPIGSAAAAVALPAISRLNYTPRATKRYNPSAFV</sequence>
<feature type="region of interest" description="Disordered" evidence="1">
    <location>
        <begin position="1"/>
        <end position="199"/>
    </location>
</feature>
<comment type="caution">
    <text evidence="2">The sequence shown here is derived from an EMBL/GenBank/DDBJ whole genome shotgun (WGS) entry which is preliminary data.</text>
</comment>
<feature type="region of interest" description="Disordered" evidence="1">
    <location>
        <begin position="598"/>
        <end position="644"/>
    </location>
</feature>
<dbReference type="KEGG" id="phet:94292300"/>
<dbReference type="AlphaFoldDB" id="A0A836IU96"/>
<feature type="compositionally biased region" description="Basic and acidic residues" evidence="1">
    <location>
        <begin position="1"/>
        <end position="14"/>
    </location>
</feature>
<feature type="compositionally biased region" description="Low complexity" evidence="1">
    <location>
        <begin position="616"/>
        <end position="637"/>
    </location>
</feature>
<feature type="compositionally biased region" description="Basic and acidic residues" evidence="1">
    <location>
        <begin position="139"/>
        <end position="149"/>
    </location>
</feature>
<protein>
    <submittedName>
        <fullName evidence="2">Uncharacterized protein</fullName>
    </submittedName>
</protein>
<accession>A0A836IU96</accession>
<feature type="region of interest" description="Disordered" evidence="1">
    <location>
        <begin position="358"/>
        <end position="380"/>
    </location>
</feature>
<dbReference type="Proteomes" id="UP000674318">
    <property type="component" value="Chromosome 13"/>
</dbReference>
<dbReference type="GeneID" id="94292300"/>
<feature type="region of interest" description="Disordered" evidence="1">
    <location>
        <begin position="423"/>
        <end position="452"/>
    </location>
</feature>
<evidence type="ECO:0000313" key="2">
    <source>
        <dbReference type="EMBL" id="KAG5509568.1"/>
    </source>
</evidence>
<dbReference type="EMBL" id="JAFJZO010000013">
    <property type="protein sequence ID" value="KAG5509568.1"/>
    <property type="molecule type" value="Genomic_DNA"/>
</dbReference>
<feature type="compositionally biased region" description="Acidic residues" evidence="1">
    <location>
        <begin position="38"/>
        <end position="53"/>
    </location>
</feature>
<dbReference type="OrthoDB" id="267867at2759"/>
<keyword evidence="3" id="KW-1185">Reference proteome</keyword>
<feature type="compositionally biased region" description="Basic and acidic residues" evidence="1">
    <location>
        <begin position="179"/>
        <end position="189"/>
    </location>
</feature>